<dbReference type="InParanoid" id="A0A6P6XJ91"/>
<evidence type="ECO:0000256" key="13">
    <source>
        <dbReference type="ARBA" id="ARBA00023136"/>
    </source>
</evidence>
<organism evidence="20 21">
    <name type="scientific">Dermatophagoides pteronyssinus</name>
    <name type="common">European house dust mite</name>
    <dbReference type="NCBI Taxonomy" id="6956"/>
    <lineage>
        <taxon>Eukaryota</taxon>
        <taxon>Metazoa</taxon>
        <taxon>Ecdysozoa</taxon>
        <taxon>Arthropoda</taxon>
        <taxon>Chelicerata</taxon>
        <taxon>Arachnida</taxon>
        <taxon>Acari</taxon>
        <taxon>Acariformes</taxon>
        <taxon>Sarcoptiformes</taxon>
        <taxon>Astigmata</taxon>
        <taxon>Psoroptidia</taxon>
        <taxon>Analgoidea</taxon>
        <taxon>Pyroglyphidae</taxon>
        <taxon>Dermatophagoidinae</taxon>
        <taxon>Dermatophagoides</taxon>
    </lineage>
</organism>
<comment type="subcellular location">
    <subcellularLocation>
        <location evidence="2">Membrane</location>
        <topology evidence="2">Multi-pass membrane protein</topology>
    </subcellularLocation>
</comment>
<keyword evidence="7" id="KW-0444">Lipid biosynthesis</keyword>
<evidence type="ECO:0000256" key="11">
    <source>
        <dbReference type="ARBA" id="ARBA00022989"/>
    </source>
</evidence>
<accession>A0A6P6XJ91</accession>
<sequence length="233" mass="26389">MLTIYYTVLYFLMATQDITVDGWSIEMLPEEYKNIASVALNDTFAYLVGKKYGKTSLINVSPNKTIEGFLGAAVLTPIFTLLVGEVLQRFKLFTCADLGFSPTIPLFHDVTQDCKVSSRFALQPIKILGLNLFYRHAWFDFIIFGLFASFGAPLGGFLSSAIKRYFKIKDYSNTFPGHGGYSDRFDCQLIMAMFTWLYAERDILCTLKQTETRFTHTTPIITLKCLRSAANSF</sequence>
<evidence type="ECO:0000256" key="3">
    <source>
        <dbReference type="ARBA" id="ARBA00005119"/>
    </source>
</evidence>
<keyword evidence="12" id="KW-0443">Lipid metabolism</keyword>
<dbReference type="OrthoDB" id="10260889at2759"/>
<protein>
    <recommendedName>
        <fullName evidence="6">phosphatidate cytidylyltransferase</fullName>
        <ecNumber evidence="6">2.7.7.41</ecNumber>
    </recommendedName>
    <alternativeName>
        <fullName evidence="16">CDP-diacylglycerol synthase</fullName>
    </alternativeName>
    <alternativeName>
        <fullName evidence="17">CDP-diglyceride pyrophosphorylase</fullName>
    </alternativeName>
    <alternativeName>
        <fullName evidence="18">CDP-diglyceride synthase</fullName>
    </alternativeName>
</protein>
<feature type="transmembrane region" description="Helical" evidence="19">
    <location>
        <begin position="66"/>
        <end position="84"/>
    </location>
</feature>
<evidence type="ECO:0000256" key="6">
    <source>
        <dbReference type="ARBA" id="ARBA00012487"/>
    </source>
</evidence>
<dbReference type="RefSeq" id="XP_027193605.1">
    <property type="nucleotide sequence ID" value="XM_027337804.1"/>
</dbReference>
<keyword evidence="11 19" id="KW-1133">Transmembrane helix</keyword>
<dbReference type="EC" id="2.7.7.41" evidence="6"/>
<dbReference type="GO" id="GO:0035348">
    <property type="term" value="P:acetyl-CoA transmembrane transport"/>
    <property type="evidence" value="ECO:0007669"/>
    <property type="project" value="InterPro"/>
</dbReference>
<dbReference type="AlphaFoldDB" id="A0A6P6XJ91"/>
<dbReference type="InterPro" id="IPR016720">
    <property type="entry name" value="PC_Trfase_euk"/>
</dbReference>
<comment type="pathway">
    <text evidence="3">Phospholipid metabolism; CDP-diacylglycerol biosynthesis; CDP-diacylglycerol from sn-glycerol 3-phosphate: step 3/3.</text>
</comment>
<comment type="catalytic activity">
    <reaction evidence="1">
        <text>a 1,2-diacyl-sn-glycero-3-phosphate + CTP + H(+) = a CDP-1,2-diacyl-sn-glycerol + diphosphate</text>
        <dbReference type="Rhea" id="RHEA:16229"/>
        <dbReference type="ChEBI" id="CHEBI:15378"/>
        <dbReference type="ChEBI" id="CHEBI:33019"/>
        <dbReference type="ChEBI" id="CHEBI:37563"/>
        <dbReference type="ChEBI" id="CHEBI:58332"/>
        <dbReference type="ChEBI" id="CHEBI:58608"/>
        <dbReference type="EC" id="2.7.7.41"/>
    </reaction>
</comment>
<reference evidence="21" key="1">
    <citation type="submission" date="2025-08" db="UniProtKB">
        <authorList>
            <consortium name="RefSeq"/>
        </authorList>
    </citation>
    <scope>IDENTIFICATION</scope>
    <source>
        <strain evidence="21">Airmid</strain>
    </source>
</reference>
<proteinExistence type="inferred from homology"/>
<keyword evidence="15" id="KW-1208">Phospholipid metabolism</keyword>
<evidence type="ECO:0000256" key="14">
    <source>
        <dbReference type="ARBA" id="ARBA00023209"/>
    </source>
</evidence>
<evidence type="ECO:0000256" key="10">
    <source>
        <dbReference type="ARBA" id="ARBA00022695"/>
    </source>
</evidence>
<evidence type="ECO:0000256" key="9">
    <source>
        <dbReference type="ARBA" id="ARBA00022692"/>
    </source>
</evidence>
<dbReference type="Proteomes" id="UP000515146">
    <property type="component" value="Unplaced"/>
</dbReference>
<keyword evidence="20" id="KW-1185">Reference proteome</keyword>
<evidence type="ECO:0000256" key="17">
    <source>
        <dbReference type="ARBA" id="ARBA00032396"/>
    </source>
</evidence>
<dbReference type="PANTHER" id="PTHR13773:SF8">
    <property type="entry name" value="PHOSPHATIDATE CYTIDYLYLTRANSFERASE, PHOTORECEPTOR-SPECIFIC"/>
    <property type="match status" value="1"/>
</dbReference>
<dbReference type="GO" id="GO:0016024">
    <property type="term" value="P:CDP-diacylglycerol biosynthetic process"/>
    <property type="evidence" value="ECO:0007669"/>
    <property type="project" value="UniProtKB-UniPathway"/>
</dbReference>
<evidence type="ECO:0000256" key="8">
    <source>
        <dbReference type="ARBA" id="ARBA00022679"/>
    </source>
</evidence>
<evidence type="ECO:0000256" key="18">
    <source>
        <dbReference type="ARBA" id="ARBA00033406"/>
    </source>
</evidence>
<evidence type="ECO:0000313" key="21">
    <source>
        <dbReference type="RefSeq" id="XP_027193605.1"/>
    </source>
</evidence>
<keyword evidence="14" id="KW-0594">Phospholipid biosynthesis</keyword>
<evidence type="ECO:0000256" key="12">
    <source>
        <dbReference type="ARBA" id="ARBA00023098"/>
    </source>
</evidence>
<gene>
    <name evidence="21" type="primary">LOC113788342</name>
</gene>
<dbReference type="GO" id="GO:0008521">
    <property type="term" value="F:acetyl-CoA transmembrane transporter activity"/>
    <property type="evidence" value="ECO:0007669"/>
    <property type="project" value="InterPro"/>
</dbReference>
<dbReference type="KEGG" id="dpte:113788342"/>
<feature type="transmembrane region" description="Helical" evidence="19">
    <location>
        <begin position="141"/>
        <end position="162"/>
    </location>
</feature>
<keyword evidence="9 19" id="KW-0812">Transmembrane</keyword>
<evidence type="ECO:0000313" key="20">
    <source>
        <dbReference type="Proteomes" id="UP000515146"/>
    </source>
</evidence>
<comment type="pathway">
    <text evidence="4">Lipid metabolism.</text>
</comment>
<keyword evidence="10" id="KW-0548">Nucleotidyltransferase</keyword>
<evidence type="ECO:0000256" key="15">
    <source>
        <dbReference type="ARBA" id="ARBA00023264"/>
    </source>
</evidence>
<dbReference type="UniPathway" id="UPA00557">
    <property type="reaction ID" value="UER00614"/>
</dbReference>
<dbReference type="GO" id="GO:0005789">
    <property type="term" value="C:endoplasmic reticulum membrane"/>
    <property type="evidence" value="ECO:0007669"/>
    <property type="project" value="TreeGrafter"/>
</dbReference>
<evidence type="ECO:0000256" key="2">
    <source>
        <dbReference type="ARBA" id="ARBA00004141"/>
    </source>
</evidence>
<evidence type="ECO:0000256" key="19">
    <source>
        <dbReference type="SAM" id="Phobius"/>
    </source>
</evidence>
<evidence type="ECO:0000256" key="16">
    <source>
        <dbReference type="ARBA" id="ARBA00029893"/>
    </source>
</evidence>
<evidence type="ECO:0000256" key="5">
    <source>
        <dbReference type="ARBA" id="ARBA00010185"/>
    </source>
</evidence>
<evidence type="ECO:0000256" key="4">
    <source>
        <dbReference type="ARBA" id="ARBA00005189"/>
    </source>
</evidence>
<evidence type="ECO:0000256" key="7">
    <source>
        <dbReference type="ARBA" id="ARBA00022516"/>
    </source>
</evidence>
<name>A0A6P6XJ91_DERPT</name>
<evidence type="ECO:0000256" key="1">
    <source>
        <dbReference type="ARBA" id="ARBA00001698"/>
    </source>
</evidence>
<keyword evidence="8" id="KW-0808">Transferase</keyword>
<comment type="similarity">
    <text evidence="5">Belongs to the CDS family.</text>
</comment>
<dbReference type="PANTHER" id="PTHR13773">
    <property type="entry name" value="PHOSPHATIDATE CYTIDYLYLTRANSFERASE"/>
    <property type="match status" value="1"/>
</dbReference>
<keyword evidence="13 19" id="KW-0472">Membrane</keyword>
<dbReference type="Pfam" id="PF01148">
    <property type="entry name" value="CTP_transf_1"/>
    <property type="match status" value="1"/>
</dbReference>
<dbReference type="GO" id="GO:0004605">
    <property type="term" value="F:phosphatidate cytidylyltransferase activity"/>
    <property type="evidence" value="ECO:0007669"/>
    <property type="project" value="UniProtKB-EC"/>
</dbReference>